<keyword evidence="2" id="KW-0479">Metal-binding</keyword>
<evidence type="ECO:0000259" key="8">
    <source>
        <dbReference type="Pfam" id="PF01435"/>
    </source>
</evidence>
<keyword evidence="7" id="KW-0472">Membrane</keyword>
<name>A0A022KZE0_9MICO</name>
<dbReference type="InterPro" id="IPR052173">
    <property type="entry name" value="Beta-lactam_resp_regulator"/>
</dbReference>
<comment type="similarity">
    <text evidence="6">Belongs to the peptidase M48 family.</text>
</comment>
<dbReference type="InterPro" id="IPR001915">
    <property type="entry name" value="Peptidase_M48"/>
</dbReference>
<reference evidence="9 10" key="1">
    <citation type="journal article" date="2013" name="Genome Announc.">
        <title>Draft genome sequence of an Actinobacterium, Brachybacterium muris strain UCD-AY4.</title>
        <authorList>
            <person name="Lo J.R."/>
            <person name="Lang J.M."/>
            <person name="Darling A.E."/>
            <person name="Eisen J.A."/>
            <person name="Coil D.A."/>
        </authorList>
    </citation>
    <scope>NUCLEOTIDE SEQUENCE [LARGE SCALE GENOMIC DNA]</scope>
    <source>
        <strain evidence="9 10">UCD-AY4</strain>
    </source>
</reference>
<evidence type="ECO:0000256" key="2">
    <source>
        <dbReference type="ARBA" id="ARBA00022723"/>
    </source>
</evidence>
<keyword evidence="7" id="KW-1133">Transmembrane helix</keyword>
<dbReference type="CDD" id="cd07326">
    <property type="entry name" value="M56_BlaR1_MecR1_like"/>
    <property type="match status" value="1"/>
</dbReference>
<evidence type="ECO:0000256" key="4">
    <source>
        <dbReference type="ARBA" id="ARBA00022833"/>
    </source>
</evidence>
<dbReference type="Pfam" id="PF01435">
    <property type="entry name" value="Peptidase_M48"/>
    <property type="match status" value="1"/>
</dbReference>
<dbReference type="AlphaFoldDB" id="A0A022KZE0"/>
<dbReference type="PANTHER" id="PTHR34978:SF3">
    <property type="entry name" value="SLR0241 PROTEIN"/>
    <property type="match status" value="1"/>
</dbReference>
<feature type="transmembrane region" description="Helical" evidence="7">
    <location>
        <begin position="20"/>
        <end position="46"/>
    </location>
</feature>
<keyword evidence="7" id="KW-0812">Transmembrane</keyword>
<keyword evidence="5 6" id="KW-0482">Metalloprotease</keyword>
<evidence type="ECO:0000256" key="7">
    <source>
        <dbReference type="SAM" id="Phobius"/>
    </source>
</evidence>
<dbReference type="HOGENOM" id="CLU_1044560_0_0_11"/>
<proteinExistence type="inferred from homology"/>
<accession>A0A022KZE0</accession>
<organism evidence="9 10">
    <name type="scientific">Brachybacterium muris UCD-AY4</name>
    <dbReference type="NCBI Taxonomy" id="1249481"/>
    <lineage>
        <taxon>Bacteria</taxon>
        <taxon>Bacillati</taxon>
        <taxon>Actinomycetota</taxon>
        <taxon>Actinomycetes</taxon>
        <taxon>Micrococcales</taxon>
        <taxon>Dermabacteraceae</taxon>
        <taxon>Brachybacterium</taxon>
    </lineage>
</organism>
<comment type="caution">
    <text evidence="9">The sequence shown here is derived from an EMBL/GenBank/DDBJ whole genome shotgun (WGS) entry which is preliminary data.</text>
</comment>
<dbReference type="GO" id="GO:0046872">
    <property type="term" value="F:metal ion binding"/>
    <property type="evidence" value="ECO:0007669"/>
    <property type="project" value="UniProtKB-KW"/>
</dbReference>
<evidence type="ECO:0000256" key="1">
    <source>
        <dbReference type="ARBA" id="ARBA00022670"/>
    </source>
</evidence>
<evidence type="ECO:0000256" key="6">
    <source>
        <dbReference type="RuleBase" id="RU003983"/>
    </source>
</evidence>
<dbReference type="GO" id="GO:0006508">
    <property type="term" value="P:proteolysis"/>
    <property type="evidence" value="ECO:0007669"/>
    <property type="project" value="UniProtKB-KW"/>
</dbReference>
<evidence type="ECO:0000256" key="3">
    <source>
        <dbReference type="ARBA" id="ARBA00022801"/>
    </source>
</evidence>
<comment type="cofactor">
    <cofactor evidence="6">
        <name>Zn(2+)</name>
        <dbReference type="ChEBI" id="CHEBI:29105"/>
    </cofactor>
    <text evidence="6">Binds 1 zinc ion per subunit.</text>
</comment>
<dbReference type="GO" id="GO:0004222">
    <property type="term" value="F:metalloendopeptidase activity"/>
    <property type="evidence" value="ECO:0007669"/>
    <property type="project" value="InterPro"/>
</dbReference>
<feature type="transmembrane region" description="Helical" evidence="7">
    <location>
        <begin position="234"/>
        <end position="256"/>
    </location>
</feature>
<sequence>MPCLRPGANPLGPWTTPTDVFPPFFALFVPILIGIWFIAALGAAIVSASRSAHRHVEVLRTAGLRSDLGHHVWVVPSDQVVVYSTPVRGGAIVLSRRALELLDRRTLPAVLAHAQAHLDRRHHWMSGLLRVFRALVGWVPLVDRGTREVLALLEMDADDAARRTAGDAALFDALMSLVGVHEPRAAVAGGGPLAAVTTAVGPRLHRLLGAASQADPAPEDRPDTEGPLPARRPFLLPLLLVAGQVGILLLATMPYVRIIADGCLRI</sequence>
<keyword evidence="4 6" id="KW-0862">Zinc</keyword>
<dbReference type="EMBL" id="AORC01000013">
    <property type="protein sequence ID" value="EYT48708.1"/>
    <property type="molecule type" value="Genomic_DNA"/>
</dbReference>
<dbReference type="Proteomes" id="UP000019754">
    <property type="component" value="Unassembled WGS sequence"/>
</dbReference>
<keyword evidence="1 6" id="KW-0645">Protease</keyword>
<evidence type="ECO:0000256" key="5">
    <source>
        <dbReference type="ARBA" id="ARBA00023049"/>
    </source>
</evidence>
<evidence type="ECO:0000313" key="9">
    <source>
        <dbReference type="EMBL" id="EYT48708.1"/>
    </source>
</evidence>
<gene>
    <name evidence="9" type="ORF">D641_0110905</name>
</gene>
<feature type="domain" description="Peptidase M48" evidence="8">
    <location>
        <begin position="72"/>
        <end position="128"/>
    </location>
</feature>
<dbReference type="PANTHER" id="PTHR34978">
    <property type="entry name" value="POSSIBLE SENSOR-TRANSDUCER PROTEIN BLAR"/>
    <property type="match status" value="1"/>
</dbReference>
<dbReference type="Gene3D" id="3.30.2010.10">
    <property type="entry name" value="Metalloproteases ('zincins'), catalytic domain"/>
    <property type="match status" value="1"/>
</dbReference>
<keyword evidence="3 6" id="KW-0378">Hydrolase</keyword>
<protein>
    <recommendedName>
        <fullName evidence="8">Peptidase M48 domain-containing protein</fullName>
    </recommendedName>
</protein>
<evidence type="ECO:0000313" key="10">
    <source>
        <dbReference type="Proteomes" id="UP000019754"/>
    </source>
</evidence>
<dbReference type="STRING" id="1249481.D641_0110905"/>
<keyword evidence="10" id="KW-1185">Reference proteome</keyword>